<dbReference type="InterPro" id="IPR050447">
    <property type="entry name" value="Erg6_SMT_methyltransf"/>
</dbReference>
<dbReference type="InParanoid" id="D7G8H5"/>
<dbReference type="OMA" id="TIMIMPE"/>
<keyword evidence="6" id="KW-1185">Reference proteome</keyword>
<dbReference type="GO" id="GO:0008757">
    <property type="term" value="F:S-adenosylmethionine-dependent methyltransferase activity"/>
    <property type="evidence" value="ECO:0007669"/>
    <property type="project" value="InterPro"/>
</dbReference>
<dbReference type="PANTHER" id="PTHR44068">
    <property type="entry name" value="ZGC:194242"/>
    <property type="match status" value="1"/>
</dbReference>
<feature type="domain" description="Methyltransferase" evidence="4">
    <location>
        <begin position="88"/>
        <end position="184"/>
    </location>
</feature>
<dbReference type="eggNOG" id="KOG1269">
    <property type="taxonomic scope" value="Eukaryota"/>
</dbReference>
<reference evidence="5 6" key="1">
    <citation type="journal article" date="2010" name="Nature">
        <title>The Ectocarpus genome and the independent evolution of multicellularity in brown algae.</title>
        <authorList>
            <person name="Cock J.M."/>
            <person name="Sterck L."/>
            <person name="Rouze P."/>
            <person name="Scornet D."/>
            <person name="Allen A.E."/>
            <person name="Amoutzias G."/>
            <person name="Anthouard V."/>
            <person name="Artiguenave F."/>
            <person name="Aury J.M."/>
            <person name="Badger J.H."/>
            <person name="Beszteri B."/>
            <person name="Billiau K."/>
            <person name="Bonnet E."/>
            <person name="Bothwell J.H."/>
            <person name="Bowler C."/>
            <person name="Boyen C."/>
            <person name="Brownlee C."/>
            <person name="Carrano C.J."/>
            <person name="Charrier B."/>
            <person name="Cho G.Y."/>
            <person name="Coelho S.M."/>
            <person name="Collen J."/>
            <person name="Corre E."/>
            <person name="Da Silva C."/>
            <person name="Delage L."/>
            <person name="Delaroque N."/>
            <person name="Dittami S.M."/>
            <person name="Doulbeau S."/>
            <person name="Elias M."/>
            <person name="Farnham G."/>
            <person name="Gachon C.M."/>
            <person name="Gschloessl B."/>
            <person name="Heesch S."/>
            <person name="Jabbari K."/>
            <person name="Jubin C."/>
            <person name="Kawai H."/>
            <person name="Kimura K."/>
            <person name="Kloareg B."/>
            <person name="Kupper F.C."/>
            <person name="Lang D."/>
            <person name="Le Bail A."/>
            <person name="Leblanc C."/>
            <person name="Lerouge P."/>
            <person name="Lohr M."/>
            <person name="Lopez P.J."/>
            <person name="Martens C."/>
            <person name="Maumus F."/>
            <person name="Michel G."/>
            <person name="Miranda-Saavedra D."/>
            <person name="Morales J."/>
            <person name="Moreau H."/>
            <person name="Motomura T."/>
            <person name="Nagasato C."/>
            <person name="Napoli C.A."/>
            <person name="Nelson D.R."/>
            <person name="Nyvall-Collen P."/>
            <person name="Peters A.F."/>
            <person name="Pommier C."/>
            <person name="Potin P."/>
            <person name="Poulain J."/>
            <person name="Quesneville H."/>
            <person name="Read B."/>
            <person name="Rensing S.A."/>
            <person name="Ritter A."/>
            <person name="Rousvoal S."/>
            <person name="Samanta M."/>
            <person name="Samson G."/>
            <person name="Schroeder D.C."/>
            <person name="Segurens B."/>
            <person name="Strittmatter M."/>
            <person name="Tonon T."/>
            <person name="Tregear J.W."/>
            <person name="Valentin K."/>
            <person name="von Dassow P."/>
            <person name="Yamagishi T."/>
            <person name="Van de Peer Y."/>
            <person name="Wincker P."/>
        </authorList>
    </citation>
    <scope>NUCLEOTIDE SEQUENCE [LARGE SCALE GENOMIC DNA]</scope>
    <source>
        <strain evidence="6">Ec32 / CCAP1310/4</strain>
    </source>
</reference>
<dbReference type="InterPro" id="IPR041698">
    <property type="entry name" value="Methyltransf_25"/>
</dbReference>
<dbReference type="OrthoDB" id="8300214at2759"/>
<organism evidence="5 6">
    <name type="scientific">Ectocarpus siliculosus</name>
    <name type="common">Brown alga</name>
    <name type="synonym">Conferva siliculosa</name>
    <dbReference type="NCBI Taxonomy" id="2880"/>
    <lineage>
        <taxon>Eukaryota</taxon>
        <taxon>Sar</taxon>
        <taxon>Stramenopiles</taxon>
        <taxon>Ochrophyta</taxon>
        <taxon>PX clade</taxon>
        <taxon>Phaeophyceae</taxon>
        <taxon>Ectocarpales</taxon>
        <taxon>Ectocarpaceae</taxon>
        <taxon>Ectocarpus</taxon>
    </lineage>
</organism>
<evidence type="ECO:0008006" key="7">
    <source>
        <dbReference type="Google" id="ProtNLM"/>
    </source>
</evidence>
<name>D7G8H5_ECTSI</name>
<protein>
    <recommendedName>
        <fullName evidence="7">Methyltransferase type 11 domain-containing protein</fullName>
    </recommendedName>
</protein>
<sequence length="593" mass="65080">MKTVNNAVGRPLPEAKASKLPRHSKENPDVRHTFDRKGDWSLMDAARWHDSMYYEGSYFWQLFHDTQVYTRRATSIYCGPPARSFSVEVGCGTGDVILSLASDFKHSLGIDINDGFLAYAQEQTPKELKDKISFCKGSATDLIDIVSAHPSIDNTSAPTVVTCVNNTIGIFPDAIKSRTYSQMKELAGENGIIIVGFWNGNKFGEALQYFYYKHPELCGSLKGAVIDMEDRHLDTAEGYHTHWTTPEEARRVLEESGFNVLDITEIGVGVLCTCSGGASTPSPRGGGGVATAATFLPHPDTLSEDTLIAEEEAHSLNHYGDSFTQYFYRELWGGLHQHLGLYEDPATIALPANKRVVEACENSTVVLFSIAKPTMGTKAVELGSGYGSGSRYLAVNFGATVDCVDLNRESNDLNRRLTEQAGLSDLVRVGEPATFFSTGLPAASFGFCFSQDALCHAGRQTPKALEEAARLLAPGGVFACTNILRAEEATNEELEEVLARLQVTSLETHKSFVGHARSAGLEPLESLDKTTSLAVHFKTLLEVAETRKADMLKHTSPEYVDELSKDLRNWLSASNRGVLRWSFFTFRKSATQK</sequence>
<dbReference type="SUPFAM" id="SSF53335">
    <property type="entry name" value="S-adenosyl-L-methionine-dependent methyltransferases"/>
    <property type="match status" value="2"/>
</dbReference>
<feature type="region of interest" description="Disordered" evidence="2">
    <location>
        <begin position="1"/>
        <end position="31"/>
    </location>
</feature>
<evidence type="ECO:0000259" key="4">
    <source>
        <dbReference type="Pfam" id="PF13649"/>
    </source>
</evidence>
<dbReference type="PANTHER" id="PTHR44068:SF11">
    <property type="entry name" value="GERANYL DIPHOSPHATE 2-C-METHYLTRANSFERASE"/>
    <property type="match status" value="1"/>
</dbReference>
<dbReference type="EMBL" id="FN649127">
    <property type="protein sequence ID" value="CBJ28020.1"/>
    <property type="molecule type" value="Genomic_DNA"/>
</dbReference>
<keyword evidence="1" id="KW-0808">Transferase</keyword>
<evidence type="ECO:0000256" key="1">
    <source>
        <dbReference type="ARBA" id="ARBA00022679"/>
    </source>
</evidence>
<dbReference type="InterPro" id="IPR029063">
    <property type="entry name" value="SAM-dependent_MTases_sf"/>
</dbReference>
<dbReference type="CDD" id="cd02440">
    <property type="entry name" value="AdoMet_MTases"/>
    <property type="match status" value="2"/>
</dbReference>
<gene>
    <name evidence="5" type="ORF">Esi_0089_0068</name>
</gene>
<dbReference type="AlphaFoldDB" id="D7G8H5"/>
<evidence type="ECO:0000259" key="3">
    <source>
        <dbReference type="Pfam" id="PF08241"/>
    </source>
</evidence>
<accession>D7G8H5</accession>
<evidence type="ECO:0000313" key="6">
    <source>
        <dbReference type="Proteomes" id="UP000002630"/>
    </source>
</evidence>
<dbReference type="Gene3D" id="3.40.50.150">
    <property type="entry name" value="Vaccinia Virus protein VP39"/>
    <property type="match status" value="2"/>
</dbReference>
<evidence type="ECO:0000256" key="2">
    <source>
        <dbReference type="SAM" id="MobiDB-lite"/>
    </source>
</evidence>
<proteinExistence type="predicted"/>
<evidence type="ECO:0000313" key="5">
    <source>
        <dbReference type="EMBL" id="CBJ28020.1"/>
    </source>
</evidence>
<dbReference type="STRING" id="2880.D7G8H5"/>
<feature type="domain" description="Methyltransferase type 11" evidence="3">
    <location>
        <begin position="381"/>
        <end position="480"/>
    </location>
</feature>
<dbReference type="Proteomes" id="UP000002630">
    <property type="component" value="Linkage Group LG17"/>
</dbReference>
<dbReference type="Pfam" id="PF13649">
    <property type="entry name" value="Methyltransf_25"/>
    <property type="match status" value="1"/>
</dbReference>
<dbReference type="EMBL" id="FN649742">
    <property type="protein sequence ID" value="CBJ28020.1"/>
    <property type="molecule type" value="Genomic_DNA"/>
</dbReference>
<dbReference type="Pfam" id="PF08241">
    <property type="entry name" value="Methyltransf_11"/>
    <property type="match status" value="1"/>
</dbReference>
<dbReference type="InterPro" id="IPR013216">
    <property type="entry name" value="Methyltransf_11"/>
</dbReference>